<organism evidence="1 2">
    <name type="scientific">Streptosporangium minutum</name>
    <dbReference type="NCBI Taxonomy" id="569862"/>
    <lineage>
        <taxon>Bacteria</taxon>
        <taxon>Bacillati</taxon>
        <taxon>Actinomycetota</taxon>
        <taxon>Actinomycetes</taxon>
        <taxon>Streptosporangiales</taxon>
        <taxon>Streptosporangiaceae</taxon>
        <taxon>Streptosporangium</taxon>
    </lineage>
</organism>
<evidence type="ECO:0000313" key="2">
    <source>
        <dbReference type="Proteomes" id="UP000194761"/>
    </source>
</evidence>
<protein>
    <submittedName>
        <fullName evidence="1">Uncharacterized protein</fullName>
    </submittedName>
</protein>
<comment type="caution">
    <text evidence="1">The sequence shown here is derived from an EMBL/GenBank/DDBJ whole genome shotgun (WGS) entry which is preliminary data.</text>
</comment>
<accession>A0A243RAL3</accession>
<proteinExistence type="predicted"/>
<sequence length="132" mass="14012">MAGRSIGGAGAMAAMPEDSRARAGIDIDGTAYARIPKSGLPRPFLSMGSAGHLPGGRDNPWDRGWELLTGWKRRLVTGWKGWCLTGWKRRLVLPGADHRPFTDVPLLAGALGIGVPGDRARTSADRGNPGSR</sequence>
<dbReference type="Gene3D" id="3.40.50.1820">
    <property type="entry name" value="alpha/beta hydrolase"/>
    <property type="match status" value="1"/>
</dbReference>
<reference evidence="1 2" key="1">
    <citation type="submission" date="2017-05" db="EMBL/GenBank/DDBJ databases">
        <title>Biotechnological potential of actinobacteria isolated from South African environments.</title>
        <authorList>
            <person name="Le Roes-Hill M."/>
            <person name="Prins A."/>
            <person name="Durrell K.A."/>
        </authorList>
    </citation>
    <scope>NUCLEOTIDE SEQUENCE [LARGE SCALE GENOMIC DNA]</scope>
    <source>
        <strain evidence="1">M26</strain>
    </source>
</reference>
<dbReference type="EMBL" id="NGFP01000207">
    <property type="protein sequence ID" value="OUC91675.1"/>
    <property type="molecule type" value="Genomic_DNA"/>
</dbReference>
<keyword evidence="2" id="KW-1185">Reference proteome</keyword>
<evidence type="ECO:0000313" key="1">
    <source>
        <dbReference type="EMBL" id="OUC91675.1"/>
    </source>
</evidence>
<dbReference type="AlphaFoldDB" id="A0A243RAL3"/>
<dbReference type="Proteomes" id="UP000194761">
    <property type="component" value="Unassembled WGS sequence"/>
</dbReference>
<dbReference type="InterPro" id="IPR029058">
    <property type="entry name" value="AB_hydrolase_fold"/>
</dbReference>
<gene>
    <name evidence="1" type="ORF">CA984_32885</name>
</gene>
<name>A0A243RAL3_9ACTN</name>